<dbReference type="AlphaFoldDB" id="A0A9K3CNA2"/>
<comment type="caution">
    <text evidence="3">The sequence shown here is derived from an EMBL/GenBank/DDBJ whole genome shotgun (WGS) entry which is preliminary data.</text>
</comment>
<protein>
    <submittedName>
        <fullName evidence="3">Uncharacterized protein</fullName>
    </submittedName>
</protein>
<evidence type="ECO:0000313" key="3">
    <source>
        <dbReference type="EMBL" id="GIQ80313.1"/>
    </source>
</evidence>
<dbReference type="EMBL" id="BDIP01000142">
    <property type="protein sequence ID" value="GIQ80313.1"/>
    <property type="molecule type" value="Genomic_DNA"/>
</dbReference>
<evidence type="ECO:0000313" key="4">
    <source>
        <dbReference type="Proteomes" id="UP000265618"/>
    </source>
</evidence>
<keyword evidence="2" id="KW-1133">Transmembrane helix</keyword>
<evidence type="ECO:0000256" key="1">
    <source>
        <dbReference type="SAM" id="MobiDB-lite"/>
    </source>
</evidence>
<sequence length="1215" mass="129274">MAILGHQSGSSSVSSHDDQSPGTDRVKDDPAPVLDAANSYFDTHCDSYSCRDGVRLHLVDTNGDSYTPTTVHGELVTADGVLYATDFHYTYNGILESSFSSVLSAETDMGYLGIGLYACSITVDGVILSGSYVVYRYDVECLDSDGEGTGVHYYLPEELSFTLEASGDITRDGVSYTGALGLVDIESGAGVDCDVGLRVHVRRENAYSDSDTPLHCTGGVCPIAVTAALGETDVFVYRQGGRWYFPWAEASVTLDSVSVPNGPVVSAVSLAGLETAFQSEQGSFSVTLSGSDGSISAPYSVTAQWDGEDDYVPLAATGAEGEYSSGDVTLPLGSGVRILAILVEGITVIHTHPRLRCHISIEHSEISIAHPVVDVDDELYVSYHVVPIDGYGEVCTEYGAVTVVSDEGSPGSETPSRETGRISEGRGVYFSFVGTVVGRYDLSVVVVGSEWGESGSVLATGHIDAAYHVTGADGSTTLVGGASTLPVDRIDSVSDGDYFDVDDSYSTAIVLRDLDGELIDDMPVYVTVDSTMEGVATVVTMLPYDSTSGTHSYTLLGGSVPTNNYGGTSLTFRLDTEEGPSIGHTYVVHGQEVGGHVVRMVTCNDDIYYYPSTSSTGTMTLHLYWWSQAAEIDEDLSSHLSATLNGDTLAWEPAVLDSYRGRKYQVKVERPYLHTDSEFAVYIDGVETITASVQGYPSYDSDHSTVAAVLPTGHTAALEGDVVTLRATLKDRLDAPALGEEVRFYVNRGLVYSSSLYGSIYTQTSDPLIATEVGGGVYEYAYSVEDETIRYQYVSTYGPFWTTSNDFDLVTRVTGIGGVGRDYRTVFEAATLLVPGTNADGDPVQVGISVSESNMRSHETVAFSSSETYDVHVHLREVLSRQDASASEALRVCASLGEGSEVCRVREEDSYWTTVTLSPPAAGRYALTARLEEPDTELDTEDVVIVAVHTIDGEEVGVAGVADMAELTIDDMEERATVTFTLDIVEGDEMPDTDASTKEPEVTPTPDYSAYITALYSDGSGNLHVTYVGEGVYSVTLRPPSGSGGTRMTISFCNTPIYTLDVVVDTPETPDSPVDDMGDIVYIAAAVLGVGLLISVCCCCCCCRKEKTDLEDVEDDSCAESTTPIQYVEGVRADPSLQAVSPGNAFMYSLPAHGMGGRQGMYHHGQMGTSFQPGFGQVMFSGQAAASGLPLVAPPMPLESPSTSASAALPCSVAE</sequence>
<feature type="compositionally biased region" description="Basic and acidic residues" evidence="1">
    <location>
        <begin position="15"/>
        <end position="30"/>
    </location>
</feature>
<feature type="compositionally biased region" description="Low complexity" evidence="1">
    <location>
        <begin position="1"/>
        <end position="14"/>
    </location>
</feature>
<keyword evidence="2" id="KW-0472">Membrane</keyword>
<evidence type="ECO:0000256" key="2">
    <source>
        <dbReference type="SAM" id="Phobius"/>
    </source>
</evidence>
<keyword evidence="4" id="KW-1185">Reference proteome</keyword>
<feature type="transmembrane region" description="Helical" evidence="2">
    <location>
        <begin position="1080"/>
        <end position="1103"/>
    </location>
</feature>
<dbReference type="Proteomes" id="UP000265618">
    <property type="component" value="Unassembled WGS sequence"/>
</dbReference>
<organism evidence="3 4">
    <name type="scientific">Kipferlia bialata</name>
    <dbReference type="NCBI Taxonomy" id="797122"/>
    <lineage>
        <taxon>Eukaryota</taxon>
        <taxon>Metamonada</taxon>
        <taxon>Carpediemonas-like organisms</taxon>
        <taxon>Kipferlia</taxon>
    </lineage>
</organism>
<gene>
    <name evidence="3" type="ORF">KIPB_001091</name>
</gene>
<proteinExistence type="predicted"/>
<keyword evidence="2" id="KW-0812">Transmembrane</keyword>
<accession>A0A9K3CNA2</accession>
<feature type="region of interest" description="Disordered" evidence="1">
    <location>
        <begin position="1"/>
        <end position="32"/>
    </location>
</feature>
<name>A0A9K3CNA2_9EUKA</name>
<reference evidence="3 4" key="1">
    <citation type="journal article" date="2018" name="PLoS ONE">
        <title>The draft genome of Kipferlia bialata reveals reductive genome evolution in fornicate parasites.</title>
        <authorList>
            <person name="Tanifuji G."/>
            <person name="Takabayashi S."/>
            <person name="Kume K."/>
            <person name="Takagi M."/>
            <person name="Nakayama T."/>
            <person name="Kamikawa R."/>
            <person name="Inagaki Y."/>
            <person name="Hashimoto T."/>
        </authorList>
    </citation>
    <scope>NUCLEOTIDE SEQUENCE [LARGE SCALE GENOMIC DNA]</scope>
    <source>
        <strain evidence="3">NY0173</strain>
    </source>
</reference>